<evidence type="ECO:0000256" key="4">
    <source>
        <dbReference type="ARBA" id="ARBA00022750"/>
    </source>
</evidence>
<evidence type="ECO:0000256" key="8">
    <source>
        <dbReference type="SAM" id="MobiDB-lite"/>
    </source>
</evidence>
<dbReference type="GO" id="GO:0004190">
    <property type="term" value="F:aspartic-type endopeptidase activity"/>
    <property type="evidence" value="ECO:0007669"/>
    <property type="project" value="UniProtKB-KW"/>
</dbReference>
<comment type="similarity">
    <text evidence="1 7">Belongs to the peptidase A1 family.</text>
</comment>
<evidence type="ECO:0000313" key="11">
    <source>
        <dbReference type="EMBL" id="KAJ4393137.1"/>
    </source>
</evidence>
<keyword evidence="3 9" id="KW-0732">Signal</keyword>
<dbReference type="GO" id="GO:0006508">
    <property type="term" value="P:proteolysis"/>
    <property type="evidence" value="ECO:0007669"/>
    <property type="project" value="UniProtKB-KW"/>
</dbReference>
<evidence type="ECO:0000313" key="12">
    <source>
        <dbReference type="Proteomes" id="UP001140453"/>
    </source>
</evidence>
<accession>A0A9W8YV48</accession>
<evidence type="ECO:0000259" key="10">
    <source>
        <dbReference type="PROSITE" id="PS51767"/>
    </source>
</evidence>
<organism evidence="11 12">
    <name type="scientific">Gnomoniopsis smithogilvyi</name>
    <dbReference type="NCBI Taxonomy" id="1191159"/>
    <lineage>
        <taxon>Eukaryota</taxon>
        <taxon>Fungi</taxon>
        <taxon>Dikarya</taxon>
        <taxon>Ascomycota</taxon>
        <taxon>Pezizomycotina</taxon>
        <taxon>Sordariomycetes</taxon>
        <taxon>Sordariomycetidae</taxon>
        <taxon>Diaporthales</taxon>
        <taxon>Gnomoniaceae</taxon>
        <taxon>Gnomoniopsis</taxon>
    </lineage>
</organism>
<dbReference type="PRINTS" id="PR00792">
    <property type="entry name" value="PEPSIN"/>
</dbReference>
<dbReference type="Pfam" id="PF00026">
    <property type="entry name" value="Asp"/>
    <property type="match status" value="1"/>
</dbReference>
<sequence length="484" mass="49560">MKVAQFLALAAVCATGITATGVIPISISHTGRRALPVTKRADTYTETLTNNITYGGYFASISVGTPGQAQDVVLDTGSSDLWVLGSDSSTCSESTSSGGNGGNGPGNRRRQTSTSACISTFDTSSSSTFTNLSLAFDIEYVDGSGVEGYYFTDTVELAGATIDTVQMGLADESDIEYGIMGVGFEADESAATLYPNIIDKFYSSGLIGARAYSLYLDDLDSSSGTILFGGVDSDKYTGDLIAVPIIKDSTVNNYTSFSVTLSSVAAVASDGTVSDNYTMSAQVVVLDSGTTLTYLPETVAESIFTTFGATYDESLGYATIDCSQADNSSILLEYQFGGSSGPAIKVALSELVIDDGTSRGGGSSMESSGESTCAFGVSMSTSTYLLGDTFLRSAYVVYDLDAKEVALAQTDFNSTSTSVTAITSGSSIPGVSATATDIVASATGTSLGGTTKKDSGASRMGSMEVAPLASIAMGALVGVLLICA</sequence>
<feature type="active site" evidence="6">
    <location>
        <position position="75"/>
    </location>
</feature>
<keyword evidence="5 7" id="KW-0378">Hydrolase</keyword>
<feature type="signal peptide" evidence="9">
    <location>
        <begin position="1"/>
        <end position="19"/>
    </location>
</feature>
<reference evidence="11" key="1">
    <citation type="submission" date="2022-10" db="EMBL/GenBank/DDBJ databases">
        <title>Tapping the CABI collections for fungal endophytes: first genome assemblies for Collariella, Neodidymelliopsis, Ascochyta clinopodiicola, Didymella pomorum, Didymosphaeria variabile, Neocosmospora piperis and Neocucurbitaria cava.</title>
        <authorList>
            <person name="Hill R."/>
        </authorList>
    </citation>
    <scope>NUCLEOTIDE SEQUENCE</scope>
    <source>
        <strain evidence="11">IMI 355082</strain>
    </source>
</reference>
<keyword evidence="4 7" id="KW-0064">Aspartyl protease</keyword>
<dbReference type="Proteomes" id="UP001140453">
    <property type="component" value="Unassembled WGS sequence"/>
</dbReference>
<dbReference type="OrthoDB" id="771136at2759"/>
<gene>
    <name evidence="11" type="ORF">N0V93_002344</name>
</gene>
<keyword evidence="2 7" id="KW-0645">Protease</keyword>
<evidence type="ECO:0000256" key="5">
    <source>
        <dbReference type="ARBA" id="ARBA00022801"/>
    </source>
</evidence>
<evidence type="ECO:0000256" key="7">
    <source>
        <dbReference type="RuleBase" id="RU000454"/>
    </source>
</evidence>
<evidence type="ECO:0000256" key="6">
    <source>
        <dbReference type="PIRSR" id="PIRSR601461-1"/>
    </source>
</evidence>
<dbReference type="InterPro" id="IPR021109">
    <property type="entry name" value="Peptidase_aspartic_dom_sf"/>
</dbReference>
<dbReference type="PROSITE" id="PS51767">
    <property type="entry name" value="PEPTIDASE_A1"/>
    <property type="match status" value="1"/>
</dbReference>
<dbReference type="PANTHER" id="PTHR47966:SF65">
    <property type="entry name" value="ASPARTIC-TYPE ENDOPEPTIDASE"/>
    <property type="match status" value="1"/>
</dbReference>
<dbReference type="EMBL" id="JAPEVB010000002">
    <property type="protein sequence ID" value="KAJ4393137.1"/>
    <property type="molecule type" value="Genomic_DNA"/>
</dbReference>
<dbReference type="PROSITE" id="PS00141">
    <property type="entry name" value="ASP_PROTEASE"/>
    <property type="match status" value="2"/>
</dbReference>
<evidence type="ECO:0000256" key="3">
    <source>
        <dbReference type="ARBA" id="ARBA00022729"/>
    </source>
</evidence>
<name>A0A9W8YV48_9PEZI</name>
<feature type="region of interest" description="Disordered" evidence="8">
    <location>
        <begin position="87"/>
        <end position="115"/>
    </location>
</feature>
<dbReference type="InterPro" id="IPR033876">
    <property type="entry name" value="SAP-like"/>
</dbReference>
<evidence type="ECO:0000256" key="2">
    <source>
        <dbReference type="ARBA" id="ARBA00022670"/>
    </source>
</evidence>
<keyword evidence="12" id="KW-1185">Reference proteome</keyword>
<dbReference type="InterPro" id="IPR001969">
    <property type="entry name" value="Aspartic_peptidase_AS"/>
</dbReference>
<dbReference type="Gene3D" id="2.40.70.10">
    <property type="entry name" value="Acid Proteases"/>
    <property type="match status" value="2"/>
</dbReference>
<feature type="compositionally biased region" description="Low complexity" evidence="8">
    <location>
        <begin position="87"/>
        <end position="97"/>
    </location>
</feature>
<evidence type="ECO:0000256" key="9">
    <source>
        <dbReference type="SAM" id="SignalP"/>
    </source>
</evidence>
<feature type="domain" description="Peptidase A1" evidence="10">
    <location>
        <begin position="57"/>
        <end position="408"/>
    </location>
</feature>
<feature type="chain" id="PRO_5040966205" description="Peptidase A1 domain-containing protein" evidence="9">
    <location>
        <begin position="20"/>
        <end position="484"/>
    </location>
</feature>
<feature type="active site" evidence="6">
    <location>
        <position position="287"/>
    </location>
</feature>
<dbReference type="AlphaFoldDB" id="A0A9W8YV48"/>
<protein>
    <recommendedName>
        <fullName evidence="10">Peptidase A1 domain-containing protein</fullName>
    </recommendedName>
</protein>
<proteinExistence type="inferred from homology"/>
<evidence type="ECO:0000256" key="1">
    <source>
        <dbReference type="ARBA" id="ARBA00007447"/>
    </source>
</evidence>
<comment type="caution">
    <text evidence="11">The sequence shown here is derived from an EMBL/GenBank/DDBJ whole genome shotgun (WGS) entry which is preliminary data.</text>
</comment>
<dbReference type="InterPro" id="IPR001461">
    <property type="entry name" value="Aspartic_peptidase_A1"/>
</dbReference>
<dbReference type="InterPro" id="IPR033121">
    <property type="entry name" value="PEPTIDASE_A1"/>
</dbReference>
<dbReference type="SUPFAM" id="SSF50630">
    <property type="entry name" value="Acid proteases"/>
    <property type="match status" value="1"/>
</dbReference>
<dbReference type="CDD" id="cd05474">
    <property type="entry name" value="SAP_like"/>
    <property type="match status" value="1"/>
</dbReference>
<dbReference type="PANTHER" id="PTHR47966">
    <property type="entry name" value="BETA-SITE APP-CLEAVING ENZYME, ISOFORM A-RELATED"/>
    <property type="match status" value="1"/>
</dbReference>